<sequence>MASGASGRAAAAAASAALAAAPGSWGSRCRPVSFLARSICLLTGFGFSYSFANPDDDTVYEMFPLETQNKFALVSLFSVDKDKMREFESRAKDCCRFNQQQQGYLFTRLLRAKDPATAPFQFLQITTWLTMDDFLLARDKPTGEKLRNALPVRKAALPVLYQNVADDTKYTPAAANALPKV</sequence>
<dbReference type="EMBL" id="AEYI02001240">
    <property type="protein sequence ID" value="KFG39809.1"/>
    <property type="molecule type" value="Genomic_DNA"/>
</dbReference>
<dbReference type="Proteomes" id="UP000028828">
    <property type="component" value="Unassembled WGS sequence"/>
</dbReference>
<dbReference type="VEuPathDB" id="ToxoDB:TGP89_260990"/>
<proteinExistence type="predicted"/>
<reference evidence="1 2" key="1">
    <citation type="submission" date="2014-03" db="EMBL/GenBank/DDBJ databases">
        <authorList>
            <person name="Sibley D."/>
            <person name="Venepally P."/>
            <person name="Karamycheva S."/>
            <person name="Hadjithomas M."/>
            <person name="Khan A."/>
            <person name="Brunk B."/>
            <person name="Roos D."/>
            <person name="Caler E."/>
            <person name="Lorenzi H."/>
        </authorList>
    </citation>
    <scope>NUCLEOTIDE SEQUENCE [LARGE SCALE GENOMIC DNA]</scope>
    <source>
        <strain evidence="2">p89</strain>
    </source>
</reference>
<evidence type="ECO:0000313" key="1">
    <source>
        <dbReference type="EMBL" id="KFG39809.1"/>
    </source>
</evidence>
<evidence type="ECO:0000313" key="2">
    <source>
        <dbReference type="Proteomes" id="UP000028828"/>
    </source>
</evidence>
<dbReference type="InterPro" id="IPR011008">
    <property type="entry name" value="Dimeric_a/b-barrel"/>
</dbReference>
<dbReference type="AlphaFoldDB" id="A0A086K5Z1"/>
<dbReference type="SUPFAM" id="SSF54909">
    <property type="entry name" value="Dimeric alpha+beta barrel"/>
    <property type="match status" value="1"/>
</dbReference>
<comment type="caution">
    <text evidence="1">The sequence shown here is derived from an EMBL/GenBank/DDBJ whole genome shotgun (WGS) entry which is preliminary data.</text>
</comment>
<name>A0A086K5Z1_TOXGO</name>
<organism evidence="1 2">
    <name type="scientific">Toxoplasma gondii p89</name>
    <dbReference type="NCBI Taxonomy" id="943119"/>
    <lineage>
        <taxon>Eukaryota</taxon>
        <taxon>Sar</taxon>
        <taxon>Alveolata</taxon>
        <taxon>Apicomplexa</taxon>
        <taxon>Conoidasida</taxon>
        <taxon>Coccidia</taxon>
        <taxon>Eucoccidiorida</taxon>
        <taxon>Eimeriorina</taxon>
        <taxon>Sarcocystidae</taxon>
        <taxon>Toxoplasma</taxon>
    </lineage>
</organism>
<dbReference type="OrthoDB" id="360976at2759"/>
<gene>
    <name evidence="1" type="ORF">TGP89_260990</name>
</gene>
<dbReference type="Gene3D" id="3.30.70.100">
    <property type="match status" value="1"/>
</dbReference>
<accession>A0A086K5Z1</accession>
<protein>
    <submittedName>
        <fullName evidence="1">Uncharacterized protein</fullName>
    </submittedName>
</protein>